<dbReference type="SUPFAM" id="SSF49562">
    <property type="entry name" value="C2 domain (Calcium/lipid-binding domain, CaLB)"/>
    <property type="match status" value="1"/>
</dbReference>
<dbReference type="GO" id="GO:0065002">
    <property type="term" value="P:intracellular protein transmembrane transport"/>
    <property type="evidence" value="ECO:0007669"/>
    <property type="project" value="TreeGrafter"/>
</dbReference>
<dbReference type="Pfam" id="PF00168">
    <property type="entry name" value="C2"/>
    <property type="match status" value="1"/>
</dbReference>
<dbReference type="GO" id="GO:0031340">
    <property type="term" value="P:positive regulation of vesicle fusion"/>
    <property type="evidence" value="ECO:0007669"/>
    <property type="project" value="TreeGrafter"/>
</dbReference>
<dbReference type="GO" id="GO:0072659">
    <property type="term" value="P:protein localization to plasma membrane"/>
    <property type="evidence" value="ECO:0007669"/>
    <property type="project" value="TreeGrafter"/>
</dbReference>
<dbReference type="EMBL" id="JADBJN010000002">
    <property type="protein sequence ID" value="KAG5678714.1"/>
    <property type="molecule type" value="Genomic_DNA"/>
</dbReference>
<accession>A0A9J6C9I7</accession>
<dbReference type="Gene3D" id="2.60.40.150">
    <property type="entry name" value="C2 domain"/>
    <property type="match status" value="1"/>
</dbReference>
<organism evidence="3 4">
    <name type="scientific">Polypedilum vanderplanki</name>
    <name type="common">Sleeping chironomid midge</name>
    <dbReference type="NCBI Taxonomy" id="319348"/>
    <lineage>
        <taxon>Eukaryota</taxon>
        <taxon>Metazoa</taxon>
        <taxon>Ecdysozoa</taxon>
        <taxon>Arthropoda</taxon>
        <taxon>Hexapoda</taxon>
        <taxon>Insecta</taxon>
        <taxon>Pterygota</taxon>
        <taxon>Neoptera</taxon>
        <taxon>Endopterygota</taxon>
        <taxon>Diptera</taxon>
        <taxon>Nematocera</taxon>
        <taxon>Chironomoidea</taxon>
        <taxon>Chironomidae</taxon>
        <taxon>Chironominae</taxon>
        <taxon>Polypedilum</taxon>
        <taxon>Polypedilum</taxon>
    </lineage>
</organism>
<dbReference type="InterPro" id="IPR056431">
    <property type="entry name" value="C2CD5_YbjQ-rel_dom"/>
</dbReference>
<dbReference type="Pfam" id="PF23028">
    <property type="entry name" value="YbjQ_3"/>
    <property type="match status" value="1"/>
</dbReference>
<feature type="region of interest" description="Disordered" evidence="1">
    <location>
        <begin position="493"/>
        <end position="519"/>
    </location>
</feature>
<feature type="region of interest" description="Disordered" evidence="1">
    <location>
        <begin position="293"/>
        <end position="320"/>
    </location>
</feature>
<dbReference type="GO" id="GO:0010828">
    <property type="term" value="P:positive regulation of D-glucose transmembrane transport"/>
    <property type="evidence" value="ECO:0007669"/>
    <property type="project" value="TreeGrafter"/>
</dbReference>
<sequence length="1411" mass="157576">MPAKVKIKILSCKNLPIMDSSNQTTDAFVEVKLGSITYKTDVKRKTLHPVFNSNWFRFEMDDEELQDELLHIRVMDYDLYSANDAIGKLIISLNPLLLQSNESKGFNGWYPIYDTMQGIRGEINFIVKVEFFSDSNKFKQSSCGVSFFHSNCIPTGYHAVIRGFVEEMIVDDDPEFDWIDKIRRASASNEARQQTFLKLAGQIQRKIGLKALNLGGNAVLGFQQHFDLEKDTIVARGIGTSVTLVKIQNEQLNTSMNVQNNNIPEDEKLSKIASNFNENAKVELKIITELEDDDRYSDDDDDDEDEMLDESKKTLSLHSEQSKSLLSVPSIFIDNNNDSESTSSVNFDRSSIRSAEYMETISMIIRNVEAMEKEEMAVKTIQTAPALPSPQEDVEDVSKNSKKHDFYHEFKEKLHHLMHHDSSSHSKNESGKAKEKILHELRENFSEKFHQIADKIHHIHLPHIHHSHDEDSLITQALQTVLLEKFNIAEASTSVHSTTATTSNDLSTTQKRKSSSSSLESIKQKFNLFQRPRTRSVEMQSETSSLNSISEINTSPSVDKASKEIDIATKRNDEHSELAALDEEHSVGSFESGITVIQADKEKAISKEDLKLSVQNFDSFISNKKHPFDNLANTNTKQPLHESLLSLSRNELLSASPNVKTHARTESIGCKFSASPSKQVVTQTQSGGGGGSLPTASTAIFRRSSDSDLSITPKGNSLTPGFDRDRIGTVNKMPSAVLKPLNQESVDMLEYPFLTLTKYPPSFIIHIGATVSARSVKLLDKSTNPDDMETRDSWLNELRMEIRGHAKSLGCNVVLGYSETVCINDDVTILSASGTACVINLHYSNDIGNQEEGEPKMNVKLTNPKEMLLTTSVEETIQQAEEATQKIVISSEIDEKLHGDDINEILNVSTNTSGSGAGTNAPNCTMCHIPYSRQSVHVGLANIGKCCSCKRGFVPDVLLATIELPENLQVVGIGTLIQASVCRPKRDLRSESNAKEISDGLPFLEYELHRLLINKLKVKGMNAIFKLNVQVTVGDKIMSLIATGTAVYLAALHQPIVPRIVAGNSFNESSEKIAEYQKTIQSTVEKNREIYQLTNTPEINNDVQKLNRNFSDTDDSDVDNEEKLDYAVGNKQTCILEIDDIQDLELFNMLMEHYSQDGISIVNGQSVPGYEGTENLRNFQMFVQVWRTKMASSHQSNSKFANHFQRLLQSIFFKLRGAIPCQICNIQFQLDLPADEIQLLITGMVLKASKGKTKLVQSISHDKKLEDELMFSLEEEDTISEITSPQSKLQKKNSSGQFSKTTSRNDKFVDISPLSYIPNGKVEKYLGNLNFCFIRETQSLRDYGGISGFVHSFIAELLAIMRAHVSSLGGNMMLAFYMTELILIDNPHKNQAQCLVVTGGDAVHCTMSNDS</sequence>
<dbReference type="Proteomes" id="UP001107558">
    <property type="component" value="Chromosome 2"/>
</dbReference>
<dbReference type="OrthoDB" id="419768at2759"/>
<feature type="region of interest" description="Disordered" evidence="1">
    <location>
        <begin position="1283"/>
        <end position="1302"/>
    </location>
</feature>
<dbReference type="GO" id="GO:0090314">
    <property type="term" value="P:positive regulation of protein targeting to membrane"/>
    <property type="evidence" value="ECO:0007669"/>
    <property type="project" value="TreeGrafter"/>
</dbReference>
<dbReference type="InterPro" id="IPR000008">
    <property type="entry name" value="C2_dom"/>
</dbReference>
<dbReference type="InterPro" id="IPR037785">
    <property type="entry name" value="C2_C2CD5"/>
</dbReference>
<dbReference type="GO" id="GO:0005509">
    <property type="term" value="F:calcium ion binding"/>
    <property type="evidence" value="ECO:0007669"/>
    <property type="project" value="TreeGrafter"/>
</dbReference>
<comment type="caution">
    <text evidence="3">The sequence shown here is derived from an EMBL/GenBank/DDBJ whole genome shotgun (WGS) entry which is preliminary data.</text>
</comment>
<feature type="compositionally biased region" description="Polar residues" evidence="1">
    <location>
        <begin position="707"/>
        <end position="719"/>
    </location>
</feature>
<reference evidence="3" key="1">
    <citation type="submission" date="2021-03" db="EMBL/GenBank/DDBJ databases">
        <title>Chromosome level genome of the anhydrobiotic midge Polypedilum vanderplanki.</title>
        <authorList>
            <person name="Yoshida Y."/>
            <person name="Kikawada T."/>
            <person name="Gusev O."/>
        </authorList>
    </citation>
    <scope>NUCLEOTIDE SEQUENCE</scope>
    <source>
        <strain evidence="3">NIAS01</strain>
        <tissue evidence="3">Whole body or cell culture</tissue>
    </source>
</reference>
<dbReference type="Pfam" id="PF23025">
    <property type="entry name" value="YbjQ_2"/>
    <property type="match status" value="3"/>
</dbReference>
<dbReference type="PANTHER" id="PTHR37412:SF2">
    <property type="entry name" value="C2 DOMAIN-CONTAINING PROTEIN 5"/>
    <property type="match status" value="1"/>
</dbReference>
<dbReference type="PANTHER" id="PTHR37412">
    <property type="entry name" value="C2 DOMAIN-CONTAINING PROTEIN 5"/>
    <property type="match status" value="1"/>
</dbReference>
<keyword evidence="4" id="KW-1185">Reference proteome</keyword>
<feature type="region of interest" description="Disordered" evidence="1">
    <location>
        <begin position="705"/>
        <end position="726"/>
    </location>
</feature>
<dbReference type="CDD" id="cd08688">
    <property type="entry name" value="C2_KIAA0528-like"/>
    <property type="match status" value="1"/>
</dbReference>
<feature type="domain" description="C2" evidence="2">
    <location>
        <begin position="1"/>
        <end position="110"/>
    </location>
</feature>
<dbReference type="GO" id="GO:0005886">
    <property type="term" value="C:plasma membrane"/>
    <property type="evidence" value="ECO:0007669"/>
    <property type="project" value="TreeGrafter"/>
</dbReference>
<evidence type="ECO:0000259" key="2">
    <source>
        <dbReference type="PROSITE" id="PS50004"/>
    </source>
</evidence>
<dbReference type="SMART" id="SM00239">
    <property type="entry name" value="C2"/>
    <property type="match status" value="1"/>
</dbReference>
<gene>
    <name evidence="3" type="ORF">PVAND_008362</name>
</gene>
<dbReference type="Pfam" id="PF23128">
    <property type="entry name" value="YbjQ_4"/>
    <property type="match status" value="1"/>
</dbReference>
<name>A0A9J6C9I7_POLVA</name>
<evidence type="ECO:0000313" key="4">
    <source>
        <dbReference type="Proteomes" id="UP001107558"/>
    </source>
</evidence>
<dbReference type="InterPro" id="IPR038983">
    <property type="entry name" value="C2CD5"/>
</dbReference>
<evidence type="ECO:0000256" key="1">
    <source>
        <dbReference type="SAM" id="MobiDB-lite"/>
    </source>
</evidence>
<dbReference type="InterPro" id="IPR056430">
    <property type="entry name" value="C2CD5_YbjQ-like_dom"/>
</dbReference>
<dbReference type="GO" id="GO:0005544">
    <property type="term" value="F:calcium-dependent phospholipid binding"/>
    <property type="evidence" value="ECO:0007669"/>
    <property type="project" value="InterPro"/>
</dbReference>
<proteinExistence type="predicted"/>
<dbReference type="PROSITE" id="PS50004">
    <property type="entry name" value="C2"/>
    <property type="match status" value="1"/>
</dbReference>
<evidence type="ECO:0000313" key="3">
    <source>
        <dbReference type="EMBL" id="KAG5678714.1"/>
    </source>
</evidence>
<dbReference type="InterPro" id="IPR057815">
    <property type="entry name" value="C2CD5_C"/>
</dbReference>
<protein>
    <recommendedName>
        <fullName evidence="2">C2 domain-containing protein</fullName>
    </recommendedName>
</protein>
<dbReference type="InterPro" id="IPR035892">
    <property type="entry name" value="C2_domain_sf"/>
</dbReference>
<feature type="compositionally biased region" description="Acidic residues" evidence="1">
    <location>
        <begin position="293"/>
        <end position="308"/>
    </location>
</feature>